<reference evidence="2 3" key="1">
    <citation type="submission" date="2018-10" db="EMBL/GenBank/DDBJ databases">
        <title>Draft Genome Sequence of Anaerotignum sp. KCTC 15736.</title>
        <authorList>
            <person name="Choi S.H."/>
            <person name="Kim J.S."/>
            <person name="Kang S.W."/>
            <person name="Lee J.S."/>
            <person name="Park S.H."/>
        </authorList>
    </citation>
    <scope>NUCLEOTIDE SEQUENCE [LARGE SCALE GENOMIC DNA]</scope>
    <source>
        <strain evidence="2 3">KCTC 15736</strain>
    </source>
</reference>
<proteinExistence type="predicted"/>
<feature type="compositionally biased region" description="Basic and acidic residues" evidence="1">
    <location>
        <begin position="75"/>
        <end position="95"/>
    </location>
</feature>
<sequence>MQARNREFRRLNAERESGRPDFEVGKAGSNPVSAIEKRDTRKNLVSFFMPCDRRVPGAAAPTAAGGRRRKVMQARNREFRRQNAERESGRPDFEVGKAGSNPVSAIEKRDTRKNLVSFFYALRLKKRCFTPIGRRCAKIKPDEIWDSPV</sequence>
<feature type="region of interest" description="Disordered" evidence="1">
    <location>
        <begin position="56"/>
        <end position="106"/>
    </location>
</feature>
<evidence type="ECO:0000313" key="2">
    <source>
        <dbReference type="EMBL" id="GCB29386.1"/>
    </source>
</evidence>
<evidence type="ECO:0000256" key="1">
    <source>
        <dbReference type="SAM" id="MobiDB-lite"/>
    </source>
</evidence>
<accession>A0A401LCT2</accession>
<keyword evidence="3" id="KW-1185">Reference proteome</keyword>
<gene>
    <name evidence="2" type="ORF">KGMB03357_10470</name>
</gene>
<dbReference type="EMBL" id="BHVZ01000001">
    <property type="protein sequence ID" value="GCB29386.1"/>
    <property type="molecule type" value="Genomic_DNA"/>
</dbReference>
<protein>
    <submittedName>
        <fullName evidence="2">Uncharacterized protein</fullName>
    </submittedName>
</protein>
<dbReference type="Proteomes" id="UP000287361">
    <property type="component" value="Unassembled WGS sequence"/>
</dbReference>
<feature type="region of interest" description="Disordered" evidence="1">
    <location>
        <begin position="1"/>
        <end position="36"/>
    </location>
</feature>
<feature type="compositionally biased region" description="Low complexity" evidence="1">
    <location>
        <begin position="56"/>
        <end position="65"/>
    </location>
</feature>
<organism evidence="2 3">
    <name type="scientific">Anaerotignum faecicola</name>
    <dbReference type="NCBI Taxonomy" id="2358141"/>
    <lineage>
        <taxon>Bacteria</taxon>
        <taxon>Bacillati</taxon>
        <taxon>Bacillota</taxon>
        <taxon>Clostridia</taxon>
        <taxon>Lachnospirales</taxon>
        <taxon>Anaerotignaceae</taxon>
        <taxon>Anaerotignum</taxon>
    </lineage>
</organism>
<dbReference type="AlphaFoldDB" id="A0A401LCT2"/>
<evidence type="ECO:0000313" key="3">
    <source>
        <dbReference type="Proteomes" id="UP000287361"/>
    </source>
</evidence>
<comment type="caution">
    <text evidence="2">The sequence shown here is derived from an EMBL/GenBank/DDBJ whole genome shotgun (WGS) entry which is preliminary data.</text>
</comment>
<name>A0A401LCT2_9FIRM</name>
<feature type="compositionally biased region" description="Basic and acidic residues" evidence="1">
    <location>
        <begin position="1"/>
        <end position="24"/>
    </location>
</feature>